<reference evidence="3" key="2">
    <citation type="journal article" date="2023" name="Int. J. Mol. Sci.">
        <title>De Novo Assembly and Annotation of 11 Diverse Shrub Willow (Salix) Genomes Reveals Novel Gene Organization in Sex-Linked Regions.</title>
        <authorList>
            <person name="Hyden B."/>
            <person name="Feng K."/>
            <person name="Yates T.B."/>
            <person name="Jawdy S."/>
            <person name="Cereghino C."/>
            <person name="Smart L.B."/>
            <person name="Muchero W."/>
        </authorList>
    </citation>
    <scope>NUCLEOTIDE SEQUENCE</scope>
    <source>
        <tissue evidence="3">Shoot tip</tissue>
    </source>
</reference>
<accession>A0A9Q0ZRN7</accession>
<reference evidence="3" key="1">
    <citation type="submission" date="2022-11" db="EMBL/GenBank/DDBJ databases">
        <authorList>
            <person name="Hyden B.L."/>
            <person name="Feng K."/>
            <person name="Yates T."/>
            <person name="Jawdy S."/>
            <person name="Smart L.B."/>
            <person name="Muchero W."/>
        </authorList>
    </citation>
    <scope>NUCLEOTIDE SEQUENCE</scope>
    <source>
        <tissue evidence="3">Shoot tip</tissue>
    </source>
</reference>
<evidence type="ECO:0000256" key="1">
    <source>
        <dbReference type="SAM" id="MobiDB-lite"/>
    </source>
</evidence>
<keyword evidence="2" id="KW-0472">Membrane</keyword>
<dbReference type="AlphaFoldDB" id="A0A9Q0ZRN7"/>
<evidence type="ECO:0000313" key="4">
    <source>
        <dbReference type="Proteomes" id="UP001151532"/>
    </source>
</evidence>
<feature type="compositionally biased region" description="Polar residues" evidence="1">
    <location>
        <begin position="111"/>
        <end position="123"/>
    </location>
</feature>
<proteinExistence type="predicted"/>
<keyword evidence="4" id="KW-1185">Reference proteome</keyword>
<dbReference type="OrthoDB" id="857357at2759"/>
<evidence type="ECO:0000313" key="3">
    <source>
        <dbReference type="EMBL" id="KAJ6744344.1"/>
    </source>
</evidence>
<organism evidence="3 4">
    <name type="scientific">Salix purpurea</name>
    <name type="common">Purple osier willow</name>
    <dbReference type="NCBI Taxonomy" id="77065"/>
    <lineage>
        <taxon>Eukaryota</taxon>
        <taxon>Viridiplantae</taxon>
        <taxon>Streptophyta</taxon>
        <taxon>Embryophyta</taxon>
        <taxon>Tracheophyta</taxon>
        <taxon>Spermatophyta</taxon>
        <taxon>Magnoliopsida</taxon>
        <taxon>eudicotyledons</taxon>
        <taxon>Gunneridae</taxon>
        <taxon>Pentapetalae</taxon>
        <taxon>rosids</taxon>
        <taxon>fabids</taxon>
        <taxon>Malpighiales</taxon>
        <taxon>Salicaceae</taxon>
        <taxon>Saliceae</taxon>
        <taxon>Salix</taxon>
    </lineage>
</organism>
<name>A0A9Q0ZRN7_SALPP</name>
<feature type="compositionally biased region" description="Polar residues" evidence="1">
    <location>
        <begin position="130"/>
        <end position="139"/>
    </location>
</feature>
<protein>
    <submittedName>
        <fullName evidence="3">Uncharacterized protein</fullName>
    </submittedName>
</protein>
<evidence type="ECO:0000256" key="2">
    <source>
        <dbReference type="SAM" id="Phobius"/>
    </source>
</evidence>
<dbReference type="EMBL" id="JAPFFK010000009">
    <property type="protein sequence ID" value="KAJ6744344.1"/>
    <property type="molecule type" value="Genomic_DNA"/>
</dbReference>
<dbReference type="Proteomes" id="UP001151532">
    <property type="component" value="Chromosome 19"/>
</dbReference>
<sequence length="202" mass="22319">MGAISWFLNFLIITALIFSHVSVVASFSAIPSNTIDHKFKRLPVKRKLRQPPSTPPPPRASDNFAWVSISGLPSAVWNKDCISCLNRSGKDYWVDVTVSEINRSVCPCLSSTKHSKGTTLSSGSEDEDTQTVNDDNAISSDEPHPRKADVDDFEIIIHLCLGRFSIFDPNAATNMTVHPLSFFPEIVEFVIQQNAILASEET</sequence>
<feature type="transmembrane region" description="Helical" evidence="2">
    <location>
        <begin position="6"/>
        <end position="30"/>
    </location>
</feature>
<gene>
    <name evidence="3" type="ORF">OIU79_030629</name>
</gene>
<keyword evidence="2" id="KW-0812">Transmembrane</keyword>
<feature type="region of interest" description="Disordered" evidence="1">
    <location>
        <begin position="111"/>
        <end position="146"/>
    </location>
</feature>
<keyword evidence="2" id="KW-1133">Transmembrane helix</keyword>
<comment type="caution">
    <text evidence="3">The sequence shown here is derived from an EMBL/GenBank/DDBJ whole genome shotgun (WGS) entry which is preliminary data.</text>
</comment>